<dbReference type="InterPro" id="IPR009091">
    <property type="entry name" value="RCC1/BLIP-II"/>
</dbReference>
<dbReference type="Gene3D" id="2.130.10.30">
    <property type="entry name" value="Regulator of chromosome condensation 1/beta-lactamase-inhibitor protein II"/>
    <property type="match status" value="2"/>
</dbReference>
<dbReference type="AlphaFoldDB" id="A0A0T9P2Y7"/>
<dbReference type="Proteomes" id="UP000041882">
    <property type="component" value="Unassembled WGS sequence"/>
</dbReference>
<organism evidence="2 3">
    <name type="scientific">Yersinia thracica</name>
    <dbReference type="NCBI Taxonomy" id="2890319"/>
    <lineage>
        <taxon>Bacteria</taxon>
        <taxon>Pseudomonadati</taxon>
        <taxon>Pseudomonadota</taxon>
        <taxon>Gammaproteobacteria</taxon>
        <taxon>Enterobacterales</taxon>
        <taxon>Yersiniaceae</taxon>
        <taxon>Yersinia</taxon>
    </lineage>
</organism>
<gene>
    <name evidence="2" type="ORF">ERS008472_01407</name>
</gene>
<proteinExistence type="predicted"/>
<dbReference type="InterPro" id="IPR051553">
    <property type="entry name" value="Ran_GTPase-activating"/>
</dbReference>
<sequence length="819" mass="84095">MAQTHLSAHPGEPDSRLDTTLPPPALRESAGGAIQLSELGTKKTVNVDILPWPGMAGGQYVTLRWWGSLPDINLLGPTYNKGKAVSAGTVGKVITFPVDIAAYLAPYADGGKLYLSYDVDGVYSEEEHIGVDVSPVSQLAAPEIEEALAGEIDPLEPELLTLTVPPWPGMAAKDKLSYLWRGTPPSGDPVTLTDSMPVPTALVGEPVSFDCEAVEGAQPFDGGTVEVWYEVEPVAGGDTQVSLHQTYRVGEAAPLTAPVIEEADGDQLDPERLIGGAQVRISYPLIAAGDRVQLEWIPVDAAGTPGQVYKSPANLVSAVDVAQGYIRVQVPTAQIDPYLGGSVDLRYAVNDDRLSAMTHYGIQKLVHVGNLWVVGARGSSSSYHQGSGCLVAQDQTTRALLEAHWQYEGLPEVSTGVRFIDTHPERVLVVSVGNEVVRLRPQNIALSSGACAVVLNDGSVAAWGGYDYPGDAATVASLRDIVQVIGGQSTFEALGADGSVAAWGYDFAGGKVPPAVAGLRNIVQVVAGGSALAARCADGSVVAWAKDANNGGTVPPAVAGLRDIVQVVGSLSAFAALRADGSLVAWGNPDDGGTVSPAVAGLRDIVQVVGGDYAFAALRANGSVVAYPYYAFGGDTASVAGLTDIVQVVAGETAFAALRANGSVVAWGSPDSGGAVSSAVAGLSDIVQLVGSGSAFAALRADGSVLAWGDPARGGAVSKEVADLSDIVLLVGSSYAFAALRANGSVVAWGNSDLGGTVPADITALHNLRAVYGGYGVLAVLDDAGVPASWSSVTGSPPAGVAGNVSYTLPERPKLRQLK</sequence>
<dbReference type="PANTHER" id="PTHR45982:SF1">
    <property type="entry name" value="REGULATOR OF CHROMOSOME CONDENSATION"/>
    <property type="match status" value="1"/>
</dbReference>
<feature type="region of interest" description="Disordered" evidence="1">
    <location>
        <begin position="1"/>
        <end position="24"/>
    </location>
</feature>
<protein>
    <submittedName>
        <fullName evidence="2">Uncharacterized protein</fullName>
    </submittedName>
</protein>
<keyword evidence="3" id="KW-1185">Reference proteome</keyword>
<dbReference type="EMBL" id="CQAW01000005">
    <property type="protein sequence ID" value="CNH42970.1"/>
    <property type="molecule type" value="Genomic_DNA"/>
</dbReference>
<dbReference type="SUPFAM" id="SSF50985">
    <property type="entry name" value="RCC1/BLIP-II"/>
    <property type="match status" value="1"/>
</dbReference>
<accession>A0A0T9P2Y7</accession>
<reference evidence="3" key="1">
    <citation type="submission" date="2015-03" db="EMBL/GenBank/DDBJ databases">
        <authorList>
            <consortium name="Pathogen Informatics"/>
            <person name="Murphy D."/>
        </authorList>
    </citation>
    <scope>NUCLEOTIDE SEQUENCE [LARGE SCALE GENOMIC DNA]</scope>
    <source>
        <strain evidence="3">IP6945</strain>
    </source>
</reference>
<dbReference type="PANTHER" id="PTHR45982">
    <property type="entry name" value="REGULATOR OF CHROMOSOME CONDENSATION"/>
    <property type="match status" value="1"/>
</dbReference>
<name>A0A0T9P2Y7_9GAMM</name>
<evidence type="ECO:0000256" key="1">
    <source>
        <dbReference type="SAM" id="MobiDB-lite"/>
    </source>
</evidence>
<evidence type="ECO:0000313" key="3">
    <source>
        <dbReference type="Proteomes" id="UP000041882"/>
    </source>
</evidence>
<dbReference type="RefSeq" id="WP_050113398.1">
    <property type="nucleotide sequence ID" value="NZ_CABHXQ010000091.1"/>
</dbReference>
<evidence type="ECO:0000313" key="2">
    <source>
        <dbReference type="EMBL" id="CNH42970.1"/>
    </source>
</evidence>